<name>A0ABT9E5Q8_9PROT</name>
<protein>
    <submittedName>
        <fullName evidence="2">Uncharacterized protein</fullName>
    </submittedName>
</protein>
<feature type="region of interest" description="Disordered" evidence="1">
    <location>
        <begin position="171"/>
        <end position="194"/>
    </location>
</feature>
<gene>
    <name evidence="2" type="ORF">Q7A36_23475</name>
</gene>
<proteinExistence type="predicted"/>
<evidence type="ECO:0000313" key="2">
    <source>
        <dbReference type="EMBL" id="MDO9711330.1"/>
    </source>
</evidence>
<evidence type="ECO:0000313" key="3">
    <source>
        <dbReference type="Proteomes" id="UP001243009"/>
    </source>
</evidence>
<dbReference type="Proteomes" id="UP001243009">
    <property type="component" value="Unassembled WGS sequence"/>
</dbReference>
<keyword evidence="3" id="KW-1185">Reference proteome</keyword>
<organism evidence="2 3">
    <name type="scientific">Paracraurococcus lichenis</name>
    <dbReference type="NCBI Taxonomy" id="3064888"/>
    <lineage>
        <taxon>Bacteria</taxon>
        <taxon>Pseudomonadati</taxon>
        <taxon>Pseudomonadota</taxon>
        <taxon>Alphaproteobacteria</taxon>
        <taxon>Acetobacterales</taxon>
        <taxon>Roseomonadaceae</taxon>
        <taxon>Paracraurococcus</taxon>
    </lineage>
</organism>
<dbReference type="RefSeq" id="WP_305106189.1">
    <property type="nucleotide sequence ID" value="NZ_JAUTWS010000027.1"/>
</dbReference>
<sequence>MALKVGDFVREKGFVTRLIGVINRDAAYLERALGFRAGRLGQGWMLLALKEAVQPEEFAFAGYSHLSGGEAAAATPSGIPLKARIEALSRAASTSADARLGTGHDLAKRQTAESFVLEGANRIVKIVPAMPHMAAIPPDEQYPPGAGLPQWVLLAPKLFVVAAIVGRGSHHSGGGAGNHPLPSHWVDPTLAKTA</sequence>
<accession>A0ABT9E5Q8</accession>
<evidence type="ECO:0000256" key="1">
    <source>
        <dbReference type="SAM" id="MobiDB-lite"/>
    </source>
</evidence>
<comment type="caution">
    <text evidence="2">The sequence shown here is derived from an EMBL/GenBank/DDBJ whole genome shotgun (WGS) entry which is preliminary data.</text>
</comment>
<dbReference type="EMBL" id="JAUTWS010000027">
    <property type="protein sequence ID" value="MDO9711330.1"/>
    <property type="molecule type" value="Genomic_DNA"/>
</dbReference>
<reference evidence="2 3" key="1">
    <citation type="submission" date="2023-08" db="EMBL/GenBank/DDBJ databases">
        <title>The draft genome sequence of Paracraurococcus sp. LOR1-02.</title>
        <authorList>
            <person name="Kingkaew E."/>
            <person name="Tanasupawat S."/>
        </authorList>
    </citation>
    <scope>NUCLEOTIDE SEQUENCE [LARGE SCALE GENOMIC DNA]</scope>
    <source>
        <strain evidence="2 3">LOR1-02</strain>
    </source>
</reference>